<dbReference type="AlphaFoldDB" id="E0WFD8"/>
<accession>E0WFD8</accession>
<organism evidence="1">
    <name type="scientific">Mycetohabitans rhizoxinica</name>
    <dbReference type="NCBI Taxonomy" id="412963"/>
    <lineage>
        <taxon>Bacteria</taxon>
        <taxon>Pseudomonadati</taxon>
        <taxon>Pseudomonadota</taxon>
        <taxon>Betaproteobacteria</taxon>
        <taxon>Burkholderiales</taxon>
        <taxon>Burkholderiaceae</taxon>
        <taxon>Mycetohabitans</taxon>
    </lineage>
</organism>
<evidence type="ECO:0000313" key="1">
    <source>
        <dbReference type="EMBL" id="CBK52864.1"/>
    </source>
</evidence>
<reference evidence="1" key="1">
    <citation type="journal article" date="2010" name="Angew. Chem. Int. Ed.">
        <title>An Unusual Galactofuranose Lipopolysaccharide That Ensures the Intra-cellular Survival of Toxin-Producing Bacteria in Their Fungal Host.</title>
        <authorList>
            <person name="Leone M.R."/>
            <person name="Lackner G."/>
            <person name="Silipo A."/>
            <person name="Lanzetta R."/>
            <person name="Molinaro A."/>
            <person name="Hertweck C."/>
        </authorList>
    </citation>
    <scope>NUCLEOTIDE SEQUENCE</scope>
    <source>
        <strain evidence="1">HKI-0454</strain>
    </source>
</reference>
<dbReference type="EMBL" id="FN688735">
    <property type="protein sequence ID" value="CBK52864.1"/>
    <property type="molecule type" value="Genomic_DNA"/>
</dbReference>
<sequence>MTDARRVWILDYLSIFRDSTVSATGFVSDTITCNDEGTRLIERARQGSWVIGHEIPSRLAAVLTAHEVTYVDIRVSPFRFLAHDFILAMRTNCPRIFKHILPFRILDAHLKFSAKSLELSFRYRNLGQHSIPENSAVVLTDQHPNRQYPLRCSVRA</sequence>
<protein>
    <submittedName>
        <fullName evidence="1">Uncharacterized protein</fullName>
    </submittedName>
</protein>
<proteinExistence type="predicted"/>
<name>E0WFD8_9BURK</name>